<evidence type="ECO:0000256" key="1">
    <source>
        <dbReference type="ARBA" id="ARBA00023125"/>
    </source>
</evidence>
<organism evidence="4 5">
    <name type="scientific">Caballeronia novacaledonica</name>
    <dbReference type="NCBI Taxonomy" id="1544861"/>
    <lineage>
        <taxon>Bacteria</taxon>
        <taxon>Pseudomonadati</taxon>
        <taxon>Pseudomonadota</taxon>
        <taxon>Betaproteobacteria</taxon>
        <taxon>Burkholderiales</taxon>
        <taxon>Burkholderiaceae</taxon>
        <taxon>Caballeronia</taxon>
    </lineage>
</organism>
<name>A0A2U3I3C9_9BURK</name>
<dbReference type="EMBL" id="OGTP01000004">
    <property type="protein sequence ID" value="SPB14608.1"/>
    <property type="molecule type" value="Genomic_DNA"/>
</dbReference>
<dbReference type="Pfam" id="PF00440">
    <property type="entry name" value="TetR_N"/>
    <property type="match status" value="1"/>
</dbReference>
<dbReference type="Gene3D" id="1.10.357.10">
    <property type="entry name" value="Tetracycline Repressor, domain 2"/>
    <property type="match status" value="1"/>
</dbReference>
<dbReference type="SUPFAM" id="SSF46689">
    <property type="entry name" value="Homeodomain-like"/>
    <property type="match status" value="1"/>
</dbReference>
<dbReference type="InterPro" id="IPR009057">
    <property type="entry name" value="Homeodomain-like_sf"/>
</dbReference>
<reference evidence="5" key="1">
    <citation type="submission" date="2018-01" db="EMBL/GenBank/DDBJ databases">
        <authorList>
            <person name="Peeters C."/>
        </authorList>
    </citation>
    <scope>NUCLEOTIDE SEQUENCE [LARGE SCALE GENOMIC DNA]</scope>
</reference>
<evidence type="ECO:0000313" key="5">
    <source>
        <dbReference type="Proteomes" id="UP000238169"/>
    </source>
</evidence>
<evidence type="ECO:0000313" key="4">
    <source>
        <dbReference type="EMBL" id="SPB14608.1"/>
    </source>
</evidence>
<keyword evidence="5" id="KW-1185">Reference proteome</keyword>
<dbReference type="Proteomes" id="UP000238169">
    <property type="component" value="Unassembled WGS sequence"/>
</dbReference>
<dbReference type="PROSITE" id="PS50977">
    <property type="entry name" value="HTH_TETR_2"/>
    <property type="match status" value="1"/>
</dbReference>
<evidence type="ECO:0000259" key="3">
    <source>
        <dbReference type="PROSITE" id="PS50977"/>
    </source>
</evidence>
<keyword evidence="1 2" id="KW-0238">DNA-binding</keyword>
<protein>
    <recommendedName>
        <fullName evidence="3">HTH tetR-type domain-containing protein</fullName>
    </recommendedName>
</protein>
<dbReference type="GO" id="GO:0003677">
    <property type="term" value="F:DNA binding"/>
    <property type="evidence" value="ECO:0007669"/>
    <property type="project" value="UniProtKB-UniRule"/>
</dbReference>
<gene>
    <name evidence="4" type="ORF">NOV72_01851</name>
</gene>
<dbReference type="AlphaFoldDB" id="A0A2U3I3C9"/>
<sequence length="192" mass="21558">MRAALAMLEAGIVLLRDRSLDALSVEAVCRAAGSTVGAFYARFESKRAYFLTIERVICLRAQARLERFAESLSHLPASVDRFCEELVQNSVQGFRTNFGVFRAALLHSHEDMWTLLQATGDDFRRVLGARMAPLLVHVPRAQRTMRVQFAFTALMGTMVHIVLNNPGPLGLADDTLEQELARLVRHYLRAED</sequence>
<feature type="DNA-binding region" description="H-T-H motif" evidence="2">
    <location>
        <begin position="24"/>
        <end position="43"/>
    </location>
</feature>
<evidence type="ECO:0000256" key="2">
    <source>
        <dbReference type="PROSITE-ProRule" id="PRU00335"/>
    </source>
</evidence>
<feature type="domain" description="HTH tetR-type" evidence="3">
    <location>
        <begin position="1"/>
        <end position="61"/>
    </location>
</feature>
<dbReference type="InterPro" id="IPR001647">
    <property type="entry name" value="HTH_TetR"/>
</dbReference>
<proteinExistence type="predicted"/>
<accession>A0A2U3I3C9</accession>